<feature type="compositionally biased region" description="Polar residues" evidence="1">
    <location>
        <begin position="156"/>
        <end position="166"/>
    </location>
</feature>
<evidence type="ECO:0000313" key="3">
    <source>
        <dbReference type="Proteomes" id="UP000235965"/>
    </source>
</evidence>
<protein>
    <recommendedName>
        <fullName evidence="4">Spermatogenesis-associated protein 22</fullName>
    </recommendedName>
</protein>
<evidence type="ECO:0008006" key="4">
    <source>
        <dbReference type="Google" id="ProtNLM"/>
    </source>
</evidence>
<comment type="caution">
    <text evidence="2">The sequence shown here is derived from an EMBL/GenBank/DDBJ whole genome shotgun (WGS) entry which is preliminary data.</text>
</comment>
<dbReference type="Proteomes" id="UP000235965">
    <property type="component" value="Unassembled WGS sequence"/>
</dbReference>
<dbReference type="GO" id="GO:0007276">
    <property type="term" value="P:gamete generation"/>
    <property type="evidence" value="ECO:0007669"/>
    <property type="project" value="InterPro"/>
</dbReference>
<sequence>MNNNFRMNKPNPRFTAQSPYQRPVSGGAIGQNMYNLFQGTSTMDSAIRFPPNITPSEQMLSRYNTPGHSKSRYGYPYFQDSPYYTEQHAYSYTPLVAREYSSFEDVDTGYRCQFEDMTSNKQNSYKQLKPTPDASLPKKSGHRVRFNLSTDKTKQSNDASPSTVKGTESPKAYKRWEDDSKPLRVLAGSIDKIIKWEKIKESSPVLFEVIATLVTVRPGGFRCEQMLLLRDEATPALQCLFYTIDRPLPPLEKGQLVRCVGELLSKNKLRAYSVRAASVAEKSGLQRLSFASQRAVTALQLAIPEP</sequence>
<evidence type="ECO:0000256" key="1">
    <source>
        <dbReference type="SAM" id="MobiDB-lite"/>
    </source>
</evidence>
<evidence type="ECO:0000313" key="2">
    <source>
        <dbReference type="EMBL" id="PNF41028.1"/>
    </source>
</evidence>
<dbReference type="InParanoid" id="A0A2J7RJN1"/>
<organism evidence="2 3">
    <name type="scientific">Cryptotermes secundus</name>
    <dbReference type="NCBI Taxonomy" id="105785"/>
    <lineage>
        <taxon>Eukaryota</taxon>
        <taxon>Metazoa</taxon>
        <taxon>Ecdysozoa</taxon>
        <taxon>Arthropoda</taxon>
        <taxon>Hexapoda</taxon>
        <taxon>Insecta</taxon>
        <taxon>Pterygota</taxon>
        <taxon>Neoptera</taxon>
        <taxon>Polyneoptera</taxon>
        <taxon>Dictyoptera</taxon>
        <taxon>Blattodea</taxon>
        <taxon>Blattoidea</taxon>
        <taxon>Termitoidae</taxon>
        <taxon>Kalotermitidae</taxon>
        <taxon>Cryptotermitinae</taxon>
        <taxon>Cryptotermes</taxon>
    </lineage>
</organism>
<dbReference type="PANTHER" id="PTHR35258:SF1">
    <property type="entry name" value="SPERMATOGENESIS-ASSOCIATED PROTEIN 22"/>
    <property type="match status" value="1"/>
</dbReference>
<accession>A0A2J7RJN1</accession>
<gene>
    <name evidence="2" type="ORF">B7P43_G08828</name>
</gene>
<dbReference type="OrthoDB" id="8191953at2759"/>
<dbReference type="EMBL" id="NEVH01002992">
    <property type="protein sequence ID" value="PNF41028.1"/>
    <property type="molecule type" value="Genomic_DNA"/>
</dbReference>
<dbReference type="GO" id="GO:0051445">
    <property type="term" value="P:regulation of meiotic cell cycle"/>
    <property type="evidence" value="ECO:0007669"/>
    <property type="project" value="TreeGrafter"/>
</dbReference>
<feature type="region of interest" description="Disordered" evidence="1">
    <location>
        <begin position="1"/>
        <end position="22"/>
    </location>
</feature>
<dbReference type="GO" id="GO:0000711">
    <property type="term" value="P:meiotic DNA repair synthesis"/>
    <property type="evidence" value="ECO:0007669"/>
    <property type="project" value="InterPro"/>
</dbReference>
<keyword evidence="3" id="KW-1185">Reference proteome</keyword>
<dbReference type="InterPro" id="IPR033536">
    <property type="entry name" value="Spata22"/>
</dbReference>
<dbReference type="GO" id="GO:0007129">
    <property type="term" value="P:homologous chromosome pairing at meiosis"/>
    <property type="evidence" value="ECO:0007669"/>
    <property type="project" value="InterPro"/>
</dbReference>
<name>A0A2J7RJN1_9NEOP</name>
<proteinExistence type="predicted"/>
<dbReference type="AlphaFoldDB" id="A0A2J7RJN1"/>
<dbReference type="STRING" id="105785.A0A2J7RJN1"/>
<dbReference type="PANTHER" id="PTHR35258">
    <property type="entry name" value="SPERMATOGENESIS-ASSOCIATED PROTEIN 22"/>
    <property type="match status" value="1"/>
</dbReference>
<feature type="region of interest" description="Disordered" evidence="1">
    <location>
        <begin position="121"/>
        <end position="172"/>
    </location>
</feature>
<reference evidence="2 3" key="1">
    <citation type="submission" date="2017-12" db="EMBL/GenBank/DDBJ databases">
        <title>Hemimetabolous genomes reveal molecular basis of termite eusociality.</title>
        <authorList>
            <person name="Harrison M.C."/>
            <person name="Jongepier E."/>
            <person name="Robertson H.M."/>
            <person name="Arning N."/>
            <person name="Bitard-Feildel T."/>
            <person name="Chao H."/>
            <person name="Childers C.P."/>
            <person name="Dinh H."/>
            <person name="Doddapaneni H."/>
            <person name="Dugan S."/>
            <person name="Gowin J."/>
            <person name="Greiner C."/>
            <person name="Han Y."/>
            <person name="Hu H."/>
            <person name="Hughes D.S.T."/>
            <person name="Huylmans A.-K."/>
            <person name="Kemena C."/>
            <person name="Kremer L.P.M."/>
            <person name="Lee S.L."/>
            <person name="Lopez-Ezquerra A."/>
            <person name="Mallet L."/>
            <person name="Monroy-Kuhn J.M."/>
            <person name="Moser A."/>
            <person name="Murali S.C."/>
            <person name="Muzny D.M."/>
            <person name="Otani S."/>
            <person name="Piulachs M.-D."/>
            <person name="Poelchau M."/>
            <person name="Qu J."/>
            <person name="Schaub F."/>
            <person name="Wada-Katsumata A."/>
            <person name="Worley K.C."/>
            <person name="Xie Q."/>
            <person name="Ylla G."/>
            <person name="Poulsen M."/>
            <person name="Gibbs R.A."/>
            <person name="Schal C."/>
            <person name="Richards S."/>
            <person name="Belles X."/>
            <person name="Korb J."/>
            <person name="Bornberg-Bauer E."/>
        </authorList>
    </citation>
    <scope>NUCLEOTIDE SEQUENCE [LARGE SCALE GENOMIC DNA]</scope>
    <source>
        <tissue evidence="2">Whole body</tissue>
    </source>
</reference>